<protein>
    <submittedName>
        <fullName evidence="1">Uncharacterized protein</fullName>
    </submittedName>
</protein>
<dbReference type="HOGENOM" id="CLU_3047329_0_0_5"/>
<dbReference type="AlphaFoldDB" id="W6S2S2"/>
<evidence type="ECO:0000313" key="2">
    <source>
        <dbReference type="Proteomes" id="UP000019443"/>
    </source>
</evidence>
<dbReference type="GO" id="GO:0016491">
    <property type="term" value="F:oxidoreductase activity"/>
    <property type="evidence" value="ECO:0007669"/>
    <property type="project" value="InterPro"/>
</dbReference>
<dbReference type="InterPro" id="IPR016161">
    <property type="entry name" value="Ald_DH/histidinol_DH"/>
</dbReference>
<proteinExistence type="predicted"/>
<evidence type="ECO:0000313" key="1">
    <source>
        <dbReference type="EMBL" id="CDM60696.1"/>
    </source>
</evidence>
<accession>W6S2S2</accession>
<dbReference type="PATRIC" id="fig|348824.6.peg.4829"/>
<dbReference type="Proteomes" id="UP000019443">
    <property type="component" value="Plasmid pLPU83c"/>
</dbReference>
<sequence length="54" mass="6149">MWWRRIFQFALAEQIAWAKMLNAGQICTNVGYLLQPETAGMPSPKPRAMIVELA</sequence>
<geneLocation type="plasmid" evidence="1 2">
    <name>pLPU83c</name>
</geneLocation>
<dbReference type="KEGG" id="rhl:LPU83_pLPU83c_0134"/>
<dbReference type="SUPFAM" id="SSF53720">
    <property type="entry name" value="ALDH-like"/>
    <property type="match status" value="1"/>
</dbReference>
<keyword evidence="2" id="KW-1185">Reference proteome</keyword>
<gene>
    <name evidence="1" type="ORF">LPU83_pLPU83c_0134</name>
</gene>
<reference evidence="1" key="1">
    <citation type="submission" date="2013-11" db="EMBL/GenBank/DDBJ databases">
        <title>Draft genome sequence of the broad-host-range Rhizobium sp. LPU83 strain, a member of the low-genetic diversity Oregon-like Rhizobium sp. group.</title>
        <authorList>
            <person name="Wibberg D."/>
            <person name="Puehler A."/>
            <person name="Schlueter A."/>
        </authorList>
    </citation>
    <scope>NUCLEOTIDE SEQUENCE [LARGE SCALE GENOMIC DNA]</scope>
    <source>
        <strain evidence="1">LPU83</strain>
        <plasmid evidence="1">pLPU83c</plasmid>
    </source>
</reference>
<organism evidence="1 2">
    <name type="scientific">Rhizobium favelukesii</name>
    <dbReference type="NCBI Taxonomy" id="348824"/>
    <lineage>
        <taxon>Bacteria</taxon>
        <taxon>Pseudomonadati</taxon>
        <taxon>Pseudomonadota</taxon>
        <taxon>Alphaproteobacteria</taxon>
        <taxon>Hyphomicrobiales</taxon>
        <taxon>Rhizobiaceae</taxon>
        <taxon>Rhizobium/Agrobacterium group</taxon>
        <taxon>Rhizobium</taxon>
    </lineage>
</organism>
<dbReference type="RefSeq" id="WP_157997375.1">
    <property type="nucleotide sequence ID" value="NZ_ATTO01000033.1"/>
</dbReference>
<dbReference type="EMBL" id="HG916854">
    <property type="protein sequence ID" value="CDM60696.1"/>
    <property type="molecule type" value="Genomic_DNA"/>
</dbReference>
<name>W6S2S2_9HYPH</name>
<keyword evidence="1" id="KW-0614">Plasmid</keyword>